<dbReference type="Proteomes" id="UP001153331">
    <property type="component" value="Unassembled WGS sequence"/>
</dbReference>
<evidence type="ECO:0000313" key="2">
    <source>
        <dbReference type="Proteomes" id="UP001153331"/>
    </source>
</evidence>
<sequence>MSVTALTQLVVMRILGDAVHDMGGDGRQANEARHAQRGGDAQNPSLPGLAENALIQNQHDPLEREDEHNAAAEQLAAVDDLRVLCLVKPRYLIRREIRARPCVVRDLDDGARVGPRSQREQRQAVVDSKPPHAVGAQPHAKAHDDPERAEGVEAPYLWQKLVVAGRRHAWGSGMSS</sequence>
<gene>
    <name evidence="1" type="ORF">OPT61_g9114</name>
</gene>
<protein>
    <submittedName>
        <fullName evidence="1">Uncharacterized protein</fullName>
    </submittedName>
</protein>
<accession>A0ACC2HVV6</accession>
<dbReference type="EMBL" id="JAPHNI010001008">
    <property type="protein sequence ID" value="KAJ8107081.1"/>
    <property type="molecule type" value="Genomic_DNA"/>
</dbReference>
<reference evidence="1" key="1">
    <citation type="submission" date="2022-11" db="EMBL/GenBank/DDBJ databases">
        <title>Genome Sequence of Boeremia exigua.</title>
        <authorList>
            <person name="Buettner E."/>
        </authorList>
    </citation>
    <scope>NUCLEOTIDE SEQUENCE</scope>
    <source>
        <strain evidence="1">CU02</strain>
    </source>
</reference>
<comment type="caution">
    <text evidence="1">The sequence shown here is derived from an EMBL/GenBank/DDBJ whole genome shotgun (WGS) entry which is preliminary data.</text>
</comment>
<keyword evidence="2" id="KW-1185">Reference proteome</keyword>
<evidence type="ECO:0000313" key="1">
    <source>
        <dbReference type="EMBL" id="KAJ8107081.1"/>
    </source>
</evidence>
<name>A0ACC2HVV6_9PLEO</name>
<organism evidence="1 2">
    <name type="scientific">Boeremia exigua</name>
    <dbReference type="NCBI Taxonomy" id="749465"/>
    <lineage>
        <taxon>Eukaryota</taxon>
        <taxon>Fungi</taxon>
        <taxon>Dikarya</taxon>
        <taxon>Ascomycota</taxon>
        <taxon>Pezizomycotina</taxon>
        <taxon>Dothideomycetes</taxon>
        <taxon>Pleosporomycetidae</taxon>
        <taxon>Pleosporales</taxon>
        <taxon>Pleosporineae</taxon>
        <taxon>Didymellaceae</taxon>
        <taxon>Boeremia</taxon>
    </lineage>
</organism>
<proteinExistence type="predicted"/>